<dbReference type="Proteomes" id="UP001595756">
    <property type="component" value="Unassembled WGS sequence"/>
</dbReference>
<reference evidence="2" key="1">
    <citation type="journal article" date="2019" name="Int. J. Syst. Evol. Microbiol.">
        <title>The Global Catalogue of Microorganisms (GCM) 10K type strain sequencing project: providing services to taxonomists for standard genome sequencing and annotation.</title>
        <authorList>
            <consortium name="The Broad Institute Genomics Platform"/>
            <consortium name="The Broad Institute Genome Sequencing Center for Infectious Disease"/>
            <person name="Wu L."/>
            <person name="Ma J."/>
        </authorList>
    </citation>
    <scope>NUCLEOTIDE SEQUENCE [LARGE SCALE GENOMIC DNA]</scope>
    <source>
        <strain evidence="2">CGMCC 1.19029</strain>
    </source>
</reference>
<evidence type="ECO:0000313" key="2">
    <source>
        <dbReference type="Proteomes" id="UP001595756"/>
    </source>
</evidence>
<dbReference type="Pfam" id="PF18928">
    <property type="entry name" value="DUF5677"/>
    <property type="match status" value="1"/>
</dbReference>
<protein>
    <submittedName>
        <fullName evidence="1">DUF5677 domain-containing protein</fullName>
    </submittedName>
</protein>
<evidence type="ECO:0000313" key="1">
    <source>
        <dbReference type="EMBL" id="MFC4298396.1"/>
    </source>
</evidence>
<dbReference type="InterPro" id="IPR043733">
    <property type="entry name" value="DUF5677"/>
</dbReference>
<dbReference type="EMBL" id="JBHSDY010000005">
    <property type="protein sequence ID" value="MFC4298396.1"/>
    <property type="molecule type" value="Genomic_DNA"/>
</dbReference>
<sequence>MDGLLKKLNEIAKEIDILGKEVYPELQGDMRDDFHFMCKSFLKRQLTQLGSLVLLEDRDDVILIARSMFEGSLYLSYSLKDKEMCRRWRLFSCVVDIKRMDKSDDPIPEDVVKIIDSLRPEVDKLFKKENGEYQWNWYGDKSIKKIANLVDSHYLYLYETYYSPMSEYHHWATAAFGKRYRLDGSEVVEMHSDEVKLERSSALCMALSSVFSTLKLGSKVLGGNSCHQEKINALAKKLENLEGTITRKINIKSSIHGNR</sequence>
<name>A0ABV8S1N7_9BURK</name>
<keyword evidence="2" id="KW-1185">Reference proteome</keyword>
<proteinExistence type="predicted"/>
<gene>
    <name evidence="1" type="ORF">ACFO0J_10130</name>
</gene>
<comment type="caution">
    <text evidence="1">The sequence shown here is derived from an EMBL/GenBank/DDBJ whole genome shotgun (WGS) entry which is preliminary data.</text>
</comment>
<dbReference type="RefSeq" id="WP_376812942.1">
    <property type="nucleotide sequence ID" value="NZ_JBHSDY010000005.1"/>
</dbReference>
<accession>A0ABV8S1N7</accession>
<organism evidence="1 2">
    <name type="scientific">Castellaniella hirudinis</name>
    <dbReference type="NCBI Taxonomy" id="1144617"/>
    <lineage>
        <taxon>Bacteria</taxon>
        <taxon>Pseudomonadati</taxon>
        <taxon>Pseudomonadota</taxon>
        <taxon>Betaproteobacteria</taxon>
        <taxon>Burkholderiales</taxon>
        <taxon>Alcaligenaceae</taxon>
        <taxon>Castellaniella</taxon>
    </lineage>
</organism>